<dbReference type="AlphaFoldDB" id="A0A067N984"/>
<dbReference type="EMBL" id="KL198011">
    <property type="protein sequence ID" value="KDQ24384.1"/>
    <property type="molecule type" value="Genomic_DNA"/>
</dbReference>
<keyword evidence="2" id="KW-0472">Membrane</keyword>
<dbReference type="InterPro" id="IPR045340">
    <property type="entry name" value="DUF6533"/>
</dbReference>
<dbReference type="Proteomes" id="UP000027073">
    <property type="component" value="Unassembled WGS sequence"/>
</dbReference>
<keyword evidence="2" id="KW-0812">Transmembrane</keyword>
<feature type="transmembrane region" description="Helical" evidence="2">
    <location>
        <begin position="133"/>
        <end position="154"/>
    </location>
</feature>
<feature type="transmembrane region" description="Helical" evidence="2">
    <location>
        <begin position="101"/>
        <end position="121"/>
    </location>
</feature>
<evidence type="ECO:0000313" key="4">
    <source>
        <dbReference type="EMBL" id="KDQ24384.1"/>
    </source>
</evidence>
<evidence type="ECO:0000256" key="2">
    <source>
        <dbReference type="SAM" id="Phobius"/>
    </source>
</evidence>
<evidence type="ECO:0000259" key="3">
    <source>
        <dbReference type="Pfam" id="PF20151"/>
    </source>
</evidence>
<name>A0A067N984_PLEO1</name>
<sequence length="323" mass="35633">MPGSSADVNNYFACMQDKRMSTYFLYAATTLYVRLVRSPPGRQTGSNFKDQFYDFGLTFATELRYIWQRRKPSLRNVLYFTARYCGFASAIAGAFPPTITMGNVVTGFRFITIVASDVVLAHRAWVLWKHSKIVKSILISAYLGALGPCLFVVYEDIKSAAVATSTRTIPGITPDNVCSFLVSDATSLWIIPYIMSIFFELVTFILASLAAVRWRERIPGPVRSSLVSVLWKDGAMYFGFMAAFSVFNILLVMSISRPQLRNGGSQLQTLLHSIISSRAVLHLASVLDESHSSLPTPRTGIQFAPNHPTAEDSSSGHGSSPPS</sequence>
<feature type="domain" description="DUF6533" evidence="3">
    <location>
        <begin position="52"/>
        <end position="87"/>
    </location>
</feature>
<accession>A0A067N984</accession>
<dbReference type="InParanoid" id="A0A067N984"/>
<evidence type="ECO:0000313" key="5">
    <source>
        <dbReference type="Proteomes" id="UP000027073"/>
    </source>
</evidence>
<feature type="region of interest" description="Disordered" evidence="1">
    <location>
        <begin position="291"/>
        <end position="323"/>
    </location>
</feature>
<dbReference type="HOGENOM" id="CLU_894641_0_0_1"/>
<gene>
    <name evidence="4" type="ORF">PLEOSDRAFT_161578</name>
</gene>
<dbReference type="VEuPathDB" id="FungiDB:PLEOSDRAFT_161578"/>
<dbReference type="OrthoDB" id="2940333at2759"/>
<reference evidence="5" key="1">
    <citation type="journal article" date="2014" name="Proc. Natl. Acad. Sci. U.S.A.">
        <title>Extensive sampling of basidiomycete genomes demonstrates inadequacy of the white-rot/brown-rot paradigm for wood decay fungi.</title>
        <authorList>
            <person name="Riley R."/>
            <person name="Salamov A.A."/>
            <person name="Brown D.W."/>
            <person name="Nagy L.G."/>
            <person name="Floudas D."/>
            <person name="Held B.W."/>
            <person name="Levasseur A."/>
            <person name="Lombard V."/>
            <person name="Morin E."/>
            <person name="Otillar R."/>
            <person name="Lindquist E.A."/>
            <person name="Sun H."/>
            <person name="LaButti K.M."/>
            <person name="Schmutz J."/>
            <person name="Jabbour D."/>
            <person name="Luo H."/>
            <person name="Baker S.E."/>
            <person name="Pisabarro A.G."/>
            <person name="Walton J.D."/>
            <person name="Blanchette R.A."/>
            <person name="Henrissat B."/>
            <person name="Martin F."/>
            <person name="Cullen D."/>
            <person name="Hibbett D.S."/>
            <person name="Grigoriev I.V."/>
        </authorList>
    </citation>
    <scope>NUCLEOTIDE SEQUENCE [LARGE SCALE GENOMIC DNA]</scope>
    <source>
        <strain evidence="5">PC15</strain>
    </source>
</reference>
<feature type="transmembrane region" description="Helical" evidence="2">
    <location>
        <begin position="190"/>
        <end position="214"/>
    </location>
</feature>
<evidence type="ECO:0000256" key="1">
    <source>
        <dbReference type="SAM" id="MobiDB-lite"/>
    </source>
</evidence>
<protein>
    <recommendedName>
        <fullName evidence="3">DUF6533 domain-containing protein</fullName>
    </recommendedName>
</protein>
<feature type="compositionally biased region" description="Low complexity" evidence="1">
    <location>
        <begin position="313"/>
        <end position="323"/>
    </location>
</feature>
<dbReference type="Pfam" id="PF20151">
    <property type="entry name" value="DUF6533"/>
    <property type="match status" value="1"/>
</dbReference>
<proteinExistence type="predicted"/>
<feature type="transmembrane region" description="Helical" evidence="2">
    <location>
        <begin position="235"/>
        <end position="255"/>
    </location>
</feature>
<keyword evidence="2" id="KW-1133">Transmembrane helix</keyword>
<organism evidence="4 5">
    <name type="scientific">Pleurotus ostreatus (strain PC15)</name>
    <name type="common">Oyster mushroom</name>
    <dbReference type="NCBI Taxonomy" id="1137138"/>
    <lineage>
        <taxon>Eukaryota</taxon>
        <taxon>Fungi</taxon>
        <taxon>Dikarya</taxon>
        <taxon>Basidiomycota</taxon>
        <taxon>Agaricomycotina</taxon>
        <taxon>Agaricomycetes</taxon>
        <taxon>Agaricomycetidae</taxon>
        <taxon>Agaricales</taxon>
        <taxon>Pleurotineae</taxon>
        <taxon>Pleurotaceae</taxon>
        <taxon>Pleurotus</taxon>
    </lineage>
</organism>
<feature type="transmembrane region" description="Helical" evidence="2">
    <location>
        <begin position="77"/>
        <end position="95"/>
    </location>
</feature>